<evidence type="ECO:0000313" key="2">
    <source>
        <dbReference type="Proteomes" id="UP000015527"/>
    </source>
</evidence>
<evidence type="ECO:0000313" key="1">
    <source>
        <dbReference type="EMBL" id="EQB10513.1"/>
    </source>
</evidence>
<reference evidence="1 2" key="1">
    <citation type="journal article" date="2013" name="Genome Announc.">
        <title>Genome Sequence of Novosphingobium lindaniclasticum LE124T, Isolated from a Hexachlorocyclohexane Dumpsite.</title>
        <authorList>
            <person name="Saxena A."/>
            <person name="Nayyar N."/>
            <person name="Sangwan N."/>
            <person name="Kumari R."/>
            <person name="Khurana J.P."/>
            <person name="Lal R."/>
        </authorList>
    </citation>
    <scope>NUCLEOTIDE SEQUENCE [LARGE SCALE GENOMIC DNA]</scope>
    <source>
        <strain evidence="1 2">LE124</strain>
    </source>
</reference>
<gene>
    <name evidence="1" type="ORF">L284_16870</name>
</gene>
<accession>T0HEG8</accession>
<keyword evidence="2" id="KW-1185">Reference proteome</keyword>
<evidence type="ECO:0008006" key="3">
    <source>
        <dbReference type="Google" id="ProtNLM"/>
    </source>
</evidence>
<sequence length="258" mass="27606">MIEMERGRAANAGRSKSGMKTSMLLAACVTVLALPSAVLAFTTTFKSEVSNRAVDALDPDMSPENLSRAIAMRSLGNGDSFPFTPASPVARRDRAVTVAVRVDPEAAQAIIVRNRTRISRNEVPIVGGLKIAPAAFNLGVARGYQNFAADIAPAPPSSRGLADMPELKKFSLQAGSAAQKEPRFTTRLSIDEKRAPGRAPHTFAGEAGEVDLAGAYRVTDNLDLTAGVRYSQDRERLVPLTDGRQDSQAVYVGTQFKF</sequence>
<dbReference type="eggNOG" id="ENOG5033MZ9">
    <property type="taxonomic scope" value="Bacteria"/>
</dbReference>
<protein>
    <recommendedName>
        <fullName evidence="3">Porin domain-containing protein</fullName>
    </recommendedName>
</protein>
<dbReference type="Proteomes" id="UP000015527">
    <property type="component" value="Unassembled WGS sequence"/>
</dbReference>
<name>T0HEG8_9SPHN</name>
<dbReference type="AlphaFoldDB" id="T0HEG8"/>
<dbReference type="PATRIC" id="fig|1096930.3.peg.3348"/>
<organism evidence="1 2">
    <name type="scientific">Novosphingobium lindaniclasticum LE124</name>
    <dbReference type="NCBI Taxonomy" id="1096930"/>
    <lineage>
        <taxon>Bacteria</taxon>
        <taxon>Pseudomonadati</taxon>
        <taxon>Pseudomonadota</taxon>
        <taxon>Alphaproteobacteria</taxon>
        <taxon>Sphingomonadales</taxon>
        <taxon>Sphingomonadaceae</taxon>
        <taxon>Novosphingobium</taxon>
    </lineage>
</organism>
<proteinExistence type="predicted"/>
<dbReference type="EMBL" id="ATHL01000108">
    <property type="protein sequence ID" value="EQB10513.1"/>
    <property type="molecule type" value="Genomic_DNA"/>
</dbReference>
<comment type="caution">
    <text evidence="1">The sequence shown here is derived from an EMBL/GenBank/DDBJ whole genome shotgun (WGS) entry which is preliminary data.</text>
</comment>